<reference evidence="2" key="1">
    <citation type="journal article" date="2022" name="bioRxiv">
        <title>Sequencing and chromosome-scale assembly of the giantPleurodeles waltlgenome.</title>
        <authorList>
            <person name="Brown T."/>
            <person name="Elewa A."/>
            <person name="Iarovenko S."/>
            <person name="Subramanian E."/>
            <person name="Araus A.J."/>
            <person name="Petzold A."/>
            <person name="Susuki M."/>
            <person name="Suzuki K.-i.T."/>
            <person name="Hayashi T."/>
            <person name="Toyoda A."/>
            <person name="Oliveira C."/>
            <person name="Osipova E."/>
            <person name="Leigh N.D."/>
            <person name="Simon A."/>
            <person name="Yun M.H."/>
        </authorList>
    </citation>
    <scope>NUCLEOTIDE SEQUENCE</scope>
    <source>
        <strain evidence="2">20211129_DDA</strain>
        <tissue evidence="2">Liver</tissue>
    </source>
</reference>
<organism evidence="2 3">
    <name type="scientific">Pleurodeles waltl</name>
    <name type="common">Iberian ribbed newt</name>
    <dbReference type="NCBI Taxonomy" id="8319"/>
    <lineage>
        <taxon>Eukaryota</taxon>
        <taxon>Metazoa</taxon>
        <taxon>Chordata</taxon>
        <taxon>Craniata</taxon>
        <taxon>Vertebrata</taxon>
        <taxon>Euteleostomi</taxon>
        <taxon>Amphibia</taxon>
        <taxon>Batrachia</taxon>
        <taxon>Caudata</taxon>
        <taxon>Salamandroidea</taxon>
        <taxon>Salamandridae</taxon>
        <taxon>Pleurodelinae</taxon>
        <taxon>Pleurodeles</taxon>
    </lineage>
</organism>
<feature type="region of interest" description="Disordered" evidence="1">
    <location>
        <begin position="79"/>
        <end position="107"/>
    </location>
</feature>
<feature type="region of interest" description="Disordered" evidence="1">
    <location>
        <begin position="25"/>
        <end position="52"/>
    </location>
</feature>
<dbReference type="AlphaFoldDB" id="A0AAV7RKQ2"/>
<evidence type="ECO:0000313" key="2">
    <source>
        <dbReference type="EMBL" id="KAJ1151385.1"/>
    </source>
</evidence>
<evidence type="ECO:0000256" key="1">
    <source>
        <dbReference type="SAM" id="MobiDB-lite"/>
    </source>
</evidence>
<dbReference type="EMBL" id="JANPWB010000009">
    <property type="protein sequence ID" value="KAJ1151385.1"/>
    <property type="molecule type" value="Genomic_DNA"/>
</dbReference>
<keyword evidence="3" id="KW-1185">Reference proteome</keyword>
<evidence type="ECO:0000313" key="3">
    <source>
        <dbReference type="Proteomes" id="UP001066276"/>
    </source>
</evidence>
<protein>
    <submittedName>
        <fullName evidence="2">Uncharacterized protein</fullName>
    </submittedName>
</protein>
<name>A0AAV7RKQ2_PLEWA</name>
<sequence length="107" mass="11879">MYDTRKRDFSVGAAVAEPAERRRCRARTRGSYPRRVTRAGPEGYSWRPAASRSRAVKHRVLLNRKAEPAGIVLTVQRGAPAKQLGTNDAEVASRVGPKELPQKPNSR</sequence>
<gene>
    <name evidence="2" type="ORF">NDU88_004167</name>
</gene>
<dbReference type="Proteomes" id="UP001066276">
    <property type="component" value="Chromosome 5"/>
</dbReference>
<proteinExistence type="predicted"/>
<accession>A0AAV7RKQ2</accession>
<comment type="caution">
    <text evidence="2">The sequence shown here is derived from an EMBL/GenBank/DDBJ whole genome shotgun (WGS) entry which is preliminary data.</text>
</comment>